<evidence type="ECO:0000313" key="1">
    <source>
        <dbReference type="EMBL" id="ATU83794.1"/>
    </source>
</evidence>
<name>A0A2D3I601_9VIRU</name>
<organism evidence="1">
    <name type="scientific">White spot syndrome virus</name>
    <dbReference type="NCBI Taxonomy" id="342409"/>
    <lineage>
        <taxon>Viruses</taxon>
        <taxon>Viruses incertae sedis</taxon>
        <taxon>Naldaviricetes</taxon>
        <taxon>Nimaviridae</taxon>
        <taxon>Whispovirus</taxon>
    </lineage>
</organism>
<protein>
    <submittedName>
        <fullName evidence="1">ORF195</fullName>
    </submittedName>
</protein>
<accession>A0A2D3I601</accession>
<sequence>MCPFCLIFCRQIPVVLPFLQQEVFQVLQNPFLNNPHSPLKTRKRMCIWAARFLWCTYYYSNLEKRTFFSLLFRTRRIGRSYVS</sequence>
<dbReference type="EMBL" id="MF768985">
    <property type="protein sequence ID" value="ATU83794.1"/>
    <property type="molecule type" value="Genomic_DNA"/>
</dbReference>
<reference evidence="1" key="1">
    <citation type="journal article" date="2018" name="Aquaculture">
        <title>Complete genome sequence of a white spot syndrome virus associated with a disease incursion in Australia.</title>
        <authorList>
            <person name="Oakey J."/>
            <person name="Smith C.S."/>
        </authorList>
    </citation>
    <scope>NUCLEOTIDE SEQUENCE [LARGE SCALE GENOMIC DNA]</scope>
    <source>
        <strain evidence="1">WSSV-AU</strain>
    </source>
</reference>
<dbReference type="Proteomes" id="UP000267516">
    <property type="component" value="Segment"/>
</dbReference>
<proteinExistence type="predicted"/>